<feature type="compositionally biased region" description="Polar residues" evidence="1">
    <location>
        <begin position="712"/>
        <end position="731"/>
    </location>
</feature>
<protein>
    <submittedName>
        <fullName evidence="2 3">Uncharacterized protein</fullName>
    </submittedName>
</protein>
<feature type="compositionally biased region" description="Low complexity" evidence="1">
    <location>
        <begin position="557"/>
        <end position="568"/>
    </location>
</feature>
<evidence type="ECO:0000313" key="2">
    <source>
        <dbReference type="EMBL" id="EKX32648.1"/>
    </source>
</evidence>
<dbReference type="eggNOG" id="ENOG502QWT8">
    <property type="taxonomic scope" value="Eukaryota"/>
</dbReference>
<dbReference type="HOGENOM" id="CLU_248593_0_0_1"/>
<keyword evidence="4" id="KW-1185">Reference proteome</keyword>
<feature type="compositionally biased region" description="Basic and acidic residues" evidence="1">
    <location>
        <begin position="824"/>
        <end position="833"/>
    </location>
</feature>
<feature type="compositionally biased region" description="Basic and acidic residues" evidence="1">
    <location>
        <begin position="1366"/>
        <end position="1375"/>
    </location>
</feature>
<proteinExistence type="predicted"/>
<evidence type="ECO:0000313" key="4">
    <source>
        <dbReference type="Proteomes" id="UP000011087"/>
    </source>
</evidence>
<feature type="compositionally biased region" description="Gly residues" evidence="1">
    <location>
        <begin position="466"/>
        <end position="475"/>
    </location>
</feature>
<reference evidence="3" key="3">
    <citation type="submission" date="2016-03" db="UniProtKB">
        <authorList>
            <consortium name="EnsemblProtists"/>
        </authorList>
    </citation>
    <scope>IDENTIFICATION</scope>
</reference>
<feature type="region of interest" description="Disordered" evidence="1">
    <location>
        <begin position="799"/>
        <end position="849"/>
    </location>
</feature>
<dbReference type="PaxDb" id="55529-EKX32648"/>
<dbReference type="OMA" id="HERNWER"/>
<feature type="region of interest" description="Disordered" evidence="1">
    <location>
        <begin position="1364"/>
        <end position="1403"/>
    </location>
</feature>
<feature type="region of interest" description="Disordered" evidence="1">
    <location>
        <begin position="279"/>
        <end position="310"/>
    </location>
</feature>
<dbReference type="OrthoDB" id="298589at2759"/>
<dbReference type="GeneID" id="17289374"/>
<feature type="compositionally biased region" description="Basic and acidic residues" evidence="1">
    <location>
        <begin position="876"/>
        <end position="903"/>
    </location>
</feature>
<feature type="compositionally biased region" description="Basic and acidic residues" evidence="1">
    <location>
        <begin position="1204"/>
        <end position="1219"/>
    </location>
</feature>
<dbReference type="STRING" id="905079.L1I8T7"/>
<feature type="compositionally biased region" description="Basic and acidic residues" evidence="1">
    <location>
        <begin position="1162"/>
        <end position="1176"/>
    </location>
</feature>
<feature type="compositionally biased region" description="Basic and acidic residues" evidence="1">
    <location>
        <begin position="654"/>
        <end position="665"/>
    </location>
</feature>
<feature type="region of interest" description="Disordered" evidence="1">
    <location>
        <begin position="876"/>
        <end position="921"/>
    </location>
</feature>
<reference evidence="2 4" key="1">
    <citation type="journal article" date="2012" name="Nature">
        <title>Algal genomes reveal evolutionary mosaicism and the fate of nucleomorphs.</title>
        <authorList>
            <consortium name="DOE Joint Genome Institute"/>
            <person name="Curtis B.A."/>
            <person name="Tanifuji G."/>
            <person name="Burki F."/>
            <person name="Gruber A."/>
            <person name="Irimia M."/>
            <person name="Maruyama S."/>
            <person name="Arias M.C."/>
            <person name="Ball S.G."/>
            <person name="Gile G.H."/>
            <person name="Hirakawa Y."/>
            <person name="Hopkins J.F."/>
            <person name="Kuo A."/>
            <person name="Rensing S.A."/>
            <person name="Schmutz J."/>
            <person name="Symeonidi A."/>
            <person name="Elias M."/>
            <person name="Eveleigh R.J."/>
            <person name="Herman E.K."/>
            <person name="Klute M.J."/>
            <person name="Nakayama T."/>
            <person name="Obornik M."/>
            <person name="Reyes-Prieto A."/>
            <person name="Armbrust E.V."/>
            <person name="Aves S.J."/>
            <person name="Beiko R.G."/>
            <person name="Coutinho P."/>
            <person name="Dacks J.B."/>
            <person name="Durnford D.G."/>
            <person name="Fast N.M."/>
            <person name="Green B.R."/>
            <person name="Grisdale C.J."/>
            <person name="Hempel F."/>
            <person name="Henrissat B."/>
            <person name="Hoppner M.P."/>
            <person name="Ishida K."/>
            <person name="Kim E."/>
            <person name="Koreny L."/>
            <person name="Kroth P.G."/>
            <person name="Liu Y."/>
            <person name="Malik S.B."/>
            <person name="Maier U.G."/>
            <person name="McRose D."/>
            <person name="Mock T."/>
            <person name="Neilson J.A."/>
            <person name="Onodera N.T."/>
            <person name="Poole A.M."/>
            <person name="Pritham E.J."/>
            <person name="Richards T.A."/>
            <person name="Rocap G."/>
            <person name="Roy S.W."/>
            <person name="Sarai C."/>
            <person name="Schaack S."/>
            <person name="Shirato S."/>
            <person name="Slamovits C.H."/>
            <person name="Spencer D.F."/>
            <person name="Suzuki S."/>
            <person name="Worden A.Z."/>
            <person name="Zauner S."/>
            <person name="Barry K."/>
            <person name="Bell C."/>
            <person name="Bharti A.K."/>
            <person name="Crow J.A."/>
            <person name="Grimwood J."/>
            <person name="Kramer R."/>
            <person name="Lindquist E."/>
            <person name="Lucas S."/>
            <person name="Salamov A."/>
            <person name="McFadden G.I."/>
            <person name="Lane C.E."/>
            <person name="Keeling P.J."/>
            <person name="Gray M.W."/>
            <person name="Grigoriev I.V."/>
            <person name="Archibald J.M."/>
        </authorList>
    </citation>
    <scope>NUCLEOTIDE SEQUENCE</scope>
    <source>
        <strain evidence="2 4">CCMP2712</strain>
    </source>
</reference>
<feature type="compositionally biased region" description="Basic and acidic residues" evidence="1">
    <location>
        <begin position="412"/>
        <end position="421"/>
    </location>
</feature>
<evidence type="ECO:0000313" key="3">
    <source>
        <dbReference type="EnsemblProtists" id="EKX32648"/>
    </source>
</evidence>
<feature type="region of interest" description="Disordered" evidence="1">
    <location>
        <begin position="1134"/>
        <end position="1343"/>
    </location>
</feature>
<feature type="region of interest" description="Disordered" evidence="1">
    <location>
        <begin position="709"/>
        <end position="747"/>
    </location>
</feature>
<reference evidence="4" key="2">
    <citation type="submission" date="2012-11" db="EMBL/GenBank/DDBJ databases">
        <authorList>
            <person name="Kuo A."/>
            <person name="Curtis B.A."/>
            <person name="Tanifuji G."/>
            <person name="Burki F."/>
            <person name="Gruber A."/>
            <person name="Irimia M."/>
            <person name="Maruyama S."/>
            <person name="Arias M.C."/>
            <person name="Ball S.G."/>
            <person name="Gile G.H."/>
            <person name="Hirakawa Y."/>
            <person name="Hopkins J.F."/>
            <person name="Rensing S.A."/>
            <person name="Schmutz J."/>
            <person name="Symeonidi A."/>
            <person name="Elias M."/>
            <person name="Eveleigh R.J."/>
            <person name="Herman E.K."/>
            <person name="Klute M.J."/>
            <person name="Nakayama T."/>
            <person name="Obornik M."/>
            <person name="Reyes-Prieto A."/>
            <person name="Armbrust E.V."/>
            <person name="Aves S.J."/>
            <person name="Beiko R.G."/>
            <person name="Coutinho P."/>
            <person name="Dacks J.B."/>
            <person name="Durnford D.G."/>
            <person name="Fast N.M."/>
            <person name="Green B.R."/>
            <person name="Grisdale C."/>
            <person name="Hempe F."/>
            <person name="Henrissat B."/>
            <person name="Hoppner M.P."/>
            <person name="Ishida K.-I."/>
            <person name="Kim E."/>
            <person name="Koreny L."/>
            <person name="Kroth P.G."/>
            <person name="Liu Y."/>
            <person name="Malik S.-B."/>
            <person name="Maier U.G."/>
            <person name="McRose D."/>
            <person name="Mock T."/>
            <person name="Neilson J.A."/>
            <person name="Onodera N.T."/>
            <person name="Poole A.M."/>
            <person name="Pritham E.J."/>
            <person name="Richards T.A."/>
            <person name="Rocap G."/>
            <person name="Roy S.W."/>
            <person name="Sarai C."/>
            <person name="Schaack S."/>
            <person name="Shirato S."/>
            <person name="Slamovits C.H."/>
            <person name="Spencer D.F."/>
            <person name="Suzuki S."/>
            <person name="Worden A.Z."/>
            <person name="Zauner S."/>
            <person name="Barry K."/>
            <person name="Bell C."/>
            <person name="Bharti A.K."/>
            <person name="Crow J.A."/>
            <person name="Grimwood J."/>
            <person name="Kramer R."/>
            <person name="Lindquist E."/>
            <person name="Lucas S."/>
            <person name="Salamov A."/>
            <person name="McFadden G.I."/>
            <person name="Lane C.E."/>
            <person name="Keeling P.J."/>
            <person name="Gray M.W."/>
            <person name="Grigoriev I.V."/>
            <person name="Archibald J.M."/>
        </authorList>
    </citation>
    <scope>NUCLEOTIDE SEQUENCE</scope>
    <source>
        <strain evidence="4">CCMP2712</strain>
    </source>
</reference>
<feature type="compositionally biased region" description="Acidic residues" evidence="1">
    <location>
        <begin position="574"/>
        <end position="586"/>
    </location>
</feature>
<sequence length="1503" mass="164560">MEGGEGSRSGEGGRSGVMVEGGEGLVEDMVLWLWTKNNMLQTRCMYHKCPPVLVPDTFLLSEKQPYAWYFTSMKTGSLQRRSKDLNVDKICEVMSKNPSDNIDIRSVYVGSAAGDGQPITEYLSAAGLEYFLAAQPSKRTKRGLLQRFIRPKGSSNFLIRVSWTPDGCSMDSCINVNKLDDMDLEIQARATTNDEANCALIPMSGNVLFAQLEKLTTCIVEHVQSIAANKIDIIGLVLNFSIDAEDRVWFLCEQEEKENLVHETLHGGEIEAPEEEELVVLLPTDSSKKKEEEKKDKSRRREEAERKAAEVEEKLKIAEARAKQAEAKLRMTIHQGQGGSWKRRGSRTAGGEESGEKEEETSLPPIPLARLSRPPSDPQQQQGPSANSPLIPLTPSSMSAEARLESMSMAEEIARSTLEKEGEGEDEEAGKEEGAAGGEEDEARKEGGGEEGAAGGEEEARREGGGGEGAAGGGRQRPLEEEGGEDATSSSVEPLVHEDERTAMEQQKTNSPPFPAPSSAPSVSGDGEEQAYASEQGADDDDDDKEEEEIVAEEKQQQQQQQQQQVQVHRQKAEEEEEEEHSEEYEDKPIGSGLVPKILTVPQKKEETSAQLQREEEEEEEEVVDRPSLKDQEGIRAWKVEEEEKFSSEPSLLEDARCSHRGREGGEEEENGCLGRGQEGDKIPVDARLVYLTSSLQFRSEFRVGTGMSKFPPSSSIPGLSGTPASSSSTAFGGGEEAMSISSVFDDDGLQPSFLQASLSLAKTPPPPQLDAERCETCMLVVKTAPNPLPDFHQPVELASQQEERAGGGEGGGGAELPLRKGKGKSDKRREDGVEMIWTPVVQSGGGEEETPMKVLELQKVLGLPASLWSVEAERSVKLKQQEEGQERKSRELRLCEEREGRKGQAAGQIDSASTPHALPADLKGQAETFFKSPGADASSSLLRVKDASVASVVRDAEWALEEFVRREEVYVNGKLETEQEEESSRGRARDQVATGKGVEEADGGKREEGGGGEEEEVMEIKFDRAFANDEERLEFAKQQRNKLAKLLGVTPESIEILEVKPGSPVTMIRFQISRQDASRLSPSSPPPDEAPAHSPAEGGAAESFDAAPLGVEMLSAGDSDSHSLLTAKLQASLPPQVAFTDRAMQRRPVPSAPAEVMAGGGRRETGGQEAPERKLTVIKSKGSHDQGQPNPWDLSPEQMTSRPGEEEATDKPNFKGKGDSVQADAEEVESRFRPGRELMSEEQFSSAKVQRRAPSSPRRLKQVTSGLGDVSEQKKVAVQECDDTGRRKEVEDELNFLPAQRSEPGPKSALHAKKAEGLEDEILLRLEEHDSRAEERGKEDPCVVPSMDLHKVVEVYDYNIAPKSLGEEEGRTRMATEPGEEEKGDRRQKKKGKEAVKHQAPAVPEAYMAFGMEGESQRLVPSVVALERPDKQTLKEKPSRAAEEEPELLKGREVPDILQLKFDVSFVDDHARMEFAEKQAAKLAEMLQLPPELVKVRAVVPG</sequence>
<feature type="compositionally biased region" description="Basic and acidic residues" evidence="1">
    <location>
        <begin position="1272"/>
        <end position="1291"/>
    </location>
</feature>
<gene>
    <name evidence="2" type="ORF">GUITHDRAFT_148473</name>
</gene>
<feature type="compositionally biased region" description="Basic and acidic residues" evidence="1">
    <location>
        <begin position="286"/>
        <end position="310"/>
    </location>
</feature>
<name>L1I8T7_GUITC</name>
<feature type="region of interest" description="Disordered" evidence="1">
    <location>
        <begin position="1428"/>
        <end position="1449"/>
    </location>
</feature>
<organism evidence="2">
    <name type="scientific">Guillardia theta (strain CCMP2712)</name>
    <name type="common">Cryptophyte</name>
    <dbReference type="NCBI Taxonomy" id="905079"/>
    <lineage>
        <taxon>Eukaryota</taxon>
        <taxon>Cryptophyceae</taxon>
        <taxon>Pyrenomonadales</taxon>
        <taxon>Geminigeraceae</taxon>
        <taxon>Guillardia</taxon>
    </lineage>
</organism>
<feature type="region of interest" description="Disordered" evidence="1">
    <location>
        <begin position="974"/>
        <end position="1018"/>
    </location>
</feature>
<feature type="compositionally biased region" description="Low complexity" evidence="1">
    <location>
        <begin position="372"/>
        <end position="385"/>
    </location>
</feature>
<feature type="region of interest" description="Disordered" evidence="1">
    <location>
        <begin position="329"/>
        <end position="629"/>
    </location>
</feature>
<dbReference type="Proteomes" id="UP000011087">
    <property type="component" value="Unassembled WGS sequence"/>
</dbReference>
<dbReference type="KEGG" id="gtt:GUITHDRAFT_148473"/>
<accession>L1I8T7</accession>
<dbReference type="RefSeq" id="XP_005819628.1">
    <property type="nucleotide sequence ID" value="XM_005819571.1"/>
</dbReference>
<feature type="region of interest" description="Disordered" evidence="1">
    <location>
        <begin position="1072"/>
        <end position="1122"/>
    </location>
</feature>
<feature type="compositionally biased region" description="Acidic residues" evidence="1">
    <location>
        <begin position="537"/>
        <end position="551"/>
    </location>
</feature>
<feature type="compositionally biased region" description="Basic and acidic residues" evidence="1">
    <location>
        <begin position="1314"/>
        <end position="1342"/>
    </location>
</feature>
<dbReference type="EnsemblProtists" id="EKX32648">
    <property type="protein sequence ID" value="EKX32648"/>
    <property type="gene ID" value="GUITHDRAFT_148473"/>
</dbReference>
<evidence type="ECO:0000256" key="1">
    <source>
        <dbReference type="SAM" id="MobiDB-lite"/>
    </source>
</evidence>
<feature type="compositionally biased region" description="Basic and acidic residues" evidence="1">
    <location>
        <begin position="1229"/>
        <end position="1240"/>
    </location>
</feature>
<dbReference type="EMBL" id="JH993178">
    <property type="protein sequence ID" value="EKX32648.1"/>
    <property type="molecule type" value="Genomic_DNA"/>
</dbReference>
<feature type="compositionally biased region" description="Basic and acidic residues" evidence="1">
    <location>
        <begin position="998"/>
        <end position="1010"/>
    </location>
</feature>
<feature type="region of interest" description="Disordered" evidence="1">
    <location>
        <begin position="641"/>
        <end position="680"/>
    </location>
</feature>